<evidence type="ECO:0000256" key="4">
    <source>
        <dbReference type="ARBA" id="ARBA00022553"/>
    </source>
</evidence>
<dbReference type="RefSeq" id="WP_038998341.1">
    <property type="nucleotide sequence ID" value="NZ_OZ024668.1"/>
</dbReference>
<dbReference type="InterPro" id="IPR029151">
    <property type="entry name" value="Sensor-like_sf"/>
</dbReference>
<accession>A0A5E6VR91</accession>
<evidence type="ECO:0000256" key="8">
    <source>
        <dbReference type="ARBA" id="ARBA00022989"/>
    </source>
</evidence>
<keyword evidence="5 14" id="KW-0808">Transferase</keyword>
<evidence type="ECO:0000313" key="14">
    <source>
        <dbReference type="EMBL" id="VVN20310.1"/>
    </source>
</evidence>
<proteinExistence type="predicted"/>
<dbReference type="SUPFAM" id="SSF47384">
    <property type="entry name" value="Homodimeric domain of signal transducing histidine kinase"/>
    <property type="match status" value="1"/>
</dbReference>
<evidence type="ECO:0000256" key="5">
    <source>
        <dbReference type="ARBA" id="ARBA00022679"/>
    </source>
</evidence>
<keyword evidence="6 10" id="KW-0812">Transmembrane</keyword>
<dbReference type="InterPro" id="IPR036890">
    <property type="entry name" value="HATPase_C_sf"/>
</dbReference>
<protein>
    <recommendedName>
        <fullName evidence="3">histidine kinase</fullName>
        <ecNumber evidence="3">2.7.13.3</ecNumber>
    </recommendedName>
</protein>
<feature type="domain" description="Histidine kinase" evidence="11">
    <location>
        <begin position="262"/>
        <end position="475"/>
    </location>
</feature>
<evidence type="ECO:0000256" key="9">
    <source>
        <dbReference type="ARBA" id="ARBA00023012"/>
    </source>
</evidence>
<dbReference type="InterPro" id="IPR003594">
    <property type="entry name" value="HATPase_dom"/>
</dbReference>
<evidence type="ECO:0000256" key="7">
    <source>
        <dbReference type="ARBA" id="ARBA00022777"/>
    </source>
</evidence>
<evidence type="ECO:0000256" key="1">
    <source>
        <dbReference type="ARBA" id="ARBA00000085"/>
    </source>
</evidence>
<feature type="domain" description="HAMP" evidence="12">
    <location>
        <begin position="204"/>
        <end position="255"/>
    </location>
</feature>
<dbReference type="CDD" id="cd06225">
    <property type="entry name" value="HAMP"/>
    <property type="match status" value="1"/>
</dbReference>
<dbReference type="SMART" id="SM00388">
    <property type="entry name" value="HisKA"/>
    <property type="match status" value="1"/>
</dbReference>
<reference evidence="13 15" key="2">
    <citation type="submission" date="2024-03" db="EMBL/GenBank/DDBJ databases">
        <authorList>
            <person name="Alaster D. Moffat"/>
            <person name="Govind Chandra"/>
            <person name="Andrew W. Truman"/>
        </authorList>
    </citation>
    <scope>NUCLEOTIDE SEQUENCE [LARGE SCALE GENOMIC DNA]</scope>
    <source>
        <strain evidence="13">PS652</strain>
    </source>
</reference>
<dbReference type="InterPro" id="IPR003661">
    <property type="entry name" value="HisK_dim/P_dom"/>
</dbReference>
<gene>
    <name evidence="14" type="primary">creC</name>
    <name evidence="14" type="ORF">PS652_04286</name>
    <name evidence="13" type="ORF">PS652_05338</name>
</gene>
<dbReference type="Gene3D" id="3.30.450.20">
    <property type="entry name" value="PAS domain"/>
    <property type="match status" value="1"/>
</dbReference>
<evidence type="ECO:0000256" key="2">
    <source>
        <dbReference type="ARBA" id="ARBA00004370"/>
    </source>
</evidence>
<evidence type="ECO:0000259" key="12">
    <source>
        <dbReference type="PROSITE" id="PS50885"/>
    </source>
</evidence>
<dbReference type="PANTHER" id="PTHR45436">
    <property type="entry name" value="SENSOR HISTIDINE KINASE YKOH"/>
    <property type="match status" value="1"/>
</dbReference>
<dbReference type="EMBL" id="OZ024668">
    <property type="protein sequence ID" value="CAK9892471.1"/>
    <property type="molecule type" value="Genomic_DNA"/>
</dbReference>
<dbReference type="Pfam" id="PF00672">
    <property type="entry name" value="HAMP"/>
    <property type="match status" value="1"/>
</dbReference>
<reference evidence="14" key="1">
    <citation type="submission" date="2019-09" db="EMBL/GenBank/DDBJ databases">
        <authorList>
            <person name="Chandra G."/>
            <person name="Truman W A."/>
        </authorList>
    </citation>
    <scope>NUCLEOTIDE SEQUENCE [LARGE SCALE GENOMIC DNA]</scope>
    <source>
        <strain evidence="14">PS652</strain>
    </source>
</reference>
<dbReference type="Gene3D" id="3.30.565.10">
    <property type="entry name" value="Histidine kinase-like ATPase, C-terminal domain"/>
    <property type="match status" value="1"/>
</dbReference>
<dbReference type="SUPFAM" id="SSF103190">
    <property type="entry name" value="Sensory domain-like"/>
    <property type="match status" value="1"/>
</dbReference>
<comment type="subcellular location">
    <subcellularLocation>
        <location evidence="2">Membrane</location>
    </subcellularLocation>
</comment>
<keyword evidence="4" id="KW-0597">Phosphoprotein</keyword>
<evidence type="ECO:0000256" key="3">
    <source>
        <dbReference type="ARBA" id="ARBA00012438"/>
    </source>
</evidence>
<dbReference type="InterPro" id="IPR036097">
    <property type="entry name" value="HisK_dim/P_sf"/>
</dbReference>
<dbReference type="PANTHER" id="PTHR45436:SF10">
    <property type="entry name" value="HISTIDINE KINASE"/>
    <property type="match status" value="1"/>
</dbReference>
<dbReference type="Gene3D" id="1.10.287.130">
    <property type="match status" value="1"/>
</dbReference>
<comment type="catalytic activity">
    <reaction evidence="1">
        <text>ATP + protein L-histidine = ADP + protein N-phospho-L-histidine.</text>
        <dbReference type="EC" id="2.7.13.3"/>
    </reaction>
</comment>
<dbReference type="InterPro" id="IPR003660">
    <property type="entry name" value="HAMP_dom"/>
</dbReference>
<dbReference type="GO" id="GO:0000155">
    <property type="term" value="F:phosphorelay sensor kinase activity"/>
    <property type="evidence" value="ECO:0007669"/>
    <property type="project" value="InterPro"/>
</dbReference>
<dbReference type="PROSITE" id="PS50885">
    <property type="entry name" value="HAMP"/>
    <property type="match status" value="1"/>
</dbReference>
<dbReference type="Proteomes" id="UP000326595">
    <property type="component" value="Chromosome"/>
</dbReference>
<organism evidence="14">
    <name type="scientific">Pseudomonas fluorescens</name>
    <dbReference type="NCBI Taxonomy" id="294"/>
    <lineage>
        <taxon>Bacteria</taxon>
        <taxon>Pseudomonadati</taxon>
        <taxon>Pseudomonadota</taxon>
        <taxon>Gammaproteobacteria</taxon>
        <taxon>Pseudomonadales</taxon>
        <taxon>Pseudomonadaceae</taxon>
        <taxon>Pseudomonas</taxon>
    </lineage>
</organism>
<keyword evidence="10" id="KW-0472">Membrane</keyword>
<evidence type="ECO:0000256" key="10">
    <source>
        <dbReference type="SAM" id="Phobius"/>
    </source>
</evidence>
<feature type="transmembrane region" description="Helical" evidence="10">
    <location>
        <begin position="6"/>
        <end position="26"/>
    </location>
</feature>
<evidence type="ECO:0000256" key="6">
    <source>
        <dbReference type="ARBA" id="ARBA00022692"/>
    </source>
</evidence>
<keyword evidence="8 10" id="KW-1133">Transmembrane helix</keyword>
<dbReference type="PROSITE" id="PS50109">
    <property type="entry name" value="HIS_KIN"/>
    <property type="match status" value="1"/>
</dbReference>
<dbReference type="InterPro" id="IPR005467">
    <property type="entry name" value="His_kinase_dom"/>
</dbReference>
<dbReference type="Pfam" id="PF00512">
    <property type="entry name" value="HisKA"/>
    <property type="match status" value="1"/>
</dbReference>
<keyword evidence="9" id="KW-0902">Two-component regulatory system</keyword>
<dbReference type="SUPFAM" id="SSF55874">
    <property type="entry name" value="ATPase domain of HSP90 chaperone/DNA topoisomerase II/histidine kinase"/>
    <property type="match status" value="1"/>
</dbReference>
<feature type="transmembrane region" description="Helical" evidence="10">
    <location>
        <begin position="184"/>
        <end position="206"/>
    </location>
</feature>
<dbReference type="NCBIfam" id="NF008312">
    <property type="entry name" value="PRK11100.1"/>
    <property type="match status" value="1"/>
</dbReference>
<evidence type="ECO:0000313" key="13">
    <source>
        <dbReference type="EMBL" id="CAK9892471.1"/>
    </source>
</evidence>
<sequence>MRLGIRIFLVYFLFVGLTGYFILSTVREQIRPGVRQSTEETLVDTANLLAEILHDDVKAGTLGQSRLPVLLRAYGQRQPKADIWGLSKNQVNHRIYVTDAQGKVLLDSAGVAVGEDYSRWNDVYLTLRGQYGARSTRSNPEDPESSVMHVAAPILDEGTIIGVVTVAKPNKSLQPYIDRSERRLLYLGLGLIGLGLLVGAALSWWLARSLRRLTRYAQAVSEGERTALPHYRGGELWQLAAAVERMRTQLEGKDYVERYVHTLTHELKSPLAAIRGASELLQGPMSDEQRQRFAGNIESESARMQHLIERLLNLAQVEQMQELEEQQQVPLAALVDELLLAQSARIESGELQVRQRVPAATRLLCDPFLMRQAIANLLDNALDFTPPGGLLVFELEHGDGRVALSLFNQGEAIPDYALGRLSERFYSLPRPLSGRKSTGLGLNFVEEVMQLHGGALEVANVEDGVRVRLWLPAKRLG</sequence>
<dbReference type="CDD" id="cd18773">
    <property type="entry name" value="PDC1_HK_sensor"/>
    <property type="match status" value="1"/>
</dbReference>
<dbReference type="AlphaFoldDB" id="A0A5E6VR91"/>
<evidence type="ECO:0000259" key="11">
    <source>
        <dbReference type="PROSITE" id="PS50109"/>
    </source>
</evidence>
<dbReference type="EC" id="2.7.13.3" evidence="3"/>
<dbReference type="EMBL" id="CABVHG010000030">
    <property type="protein sequence ID" value="VVN20310.1"/>
    <property type="molecule type" value="Genomic_DNA"/>
</dbReference>
<dbReference type="Gene3D" id="6.10.340.10">
    <property type="match status" value="1"/>
</dbReference>
<dbReference type="SMART" id="SM00387">
    <property type="entry name" value="HATPase_c"/>
    <property type="match status" value="1"/>
</dbReference>
<dbReference type="SMART" id="SM00304">
    <property type="entry name" value="HAMP"/>
    <property type="match status" value="1"/>
</dbReference>
<evidence type="ECO:0000313" key="15">
    <source>
        <dbReference type="Proteomes" id="UP000326595"/>
    </source>
</evidence>
<keyword evidence="7" id="KW-0418">Kinase</keyword>
<dbReference type="InterPro" id="IPR050428">
    <property type="entry name" value="TCS_sensor_his_kinase"/>
</dbReference>
<name>A0A5E6VR91_PSEFL</name>
<dbReference type="Pfam" id="PF02518">
    <property type="entry name" value="HATPase_c"/>
    <property type="match status" value="1"/>
</dbReference>
<dbReference type="GO" id="GO:0016020">
    <property type="term" value="C:membrane"/>
    <property type="evidence" value="ECO:0007669"/>
    <property type="project" value="UniProtKB-SubCell"/>
</dbReference>
<dbReference type="CDD" id="cd00082">
    <property type="entry name" value="HisKA"/>
    <property type="match status" value="1"/>
</dbReference>